<reference evidence="7" key="1">
    <citation type="submission" date="2023-07" db="EMBL/GenBank/DDBJ databases">
        <title>Genomic Encyclopedia of Type Strains, Phase IV (KMG-IV): sequencing the most valuable type-strain genomes for metagenomic binning, comparative biology and taxonomic classification.</title>
        <authorList>
            <person name="Goeker M."/>
        </authorList>
    </citation>
    <scope>NUCLEOTIDE SEQUENCE</scope>
    <source>
        <strain evidence="7">DSM 24202</strain>
    </source>
</reference>
<gene>
    <name evidence="7" type="ORF">J3R75_000743</name>
</gene>
<feature type="active site" evidence="5">
    <location>
        <position position="365"/>
    </location>
</feature>
<dbReference type="PROSITE" id="PS51687">
    <property type="entry name" value="SAM_MT_RNA_M5U"/>
    <property type="match status" value="1"/>
</dbReference>
<keyword evidence="2 4" id="KW-0808">Transferase</keyword>
<evidence type="ECO:0000313" key="8">
    <source>
        <dbReference type="Proteomes" id="UP001238163"/>
    </source>
</evidence>
<dbReference type="Gene3D" id="3.40.50.150">
    <property type="entry name" value="Vaccinia Virus protein VP39"/>
    <property type="match status" value="2"/>
</dbReference>
<dbReference type="PROSITE" id="PS01230">
    <property type="entry name" value="TRMA_1"/>
    <property type="match status" value="1"/>
</dbReference>
<dbReference type="EC" id="2.1.1.190" evidence="7"/>
<keyword evidence="1 4" id="KW-0489">Methyltransferase</keyword>
<evidence type="ECO:0000256" key="4">
    <source>
        <dbReference type="PROSITE-ProRule" id="PRU01024"/>
    </source>
</evidence>
<dbReference type="GO" id="GO:0070041">
    <property type="term" value="F:rRNA (uridine-C5-)-methyltransferase activity"/>
    <property type="evidence" value="ECO:0007669"/>
    <property type="project" value="TreeGrafter"/>
</dbReference>
<comment type="similarity">
    <text evidence="4">Belongs to the class I-like SAM-binding methyltransferase superfamily. RNA M5U methyltransferase family.</text>
</comment>
<keyword evidence="3 4" id="KW-0949">S-adenosyl-L-methionine</keyword>
<feature type="binding site" evidence="4">
    <location>
        <position position="338"/>
    </location>
    <ligand>
        <name>S-adenosyl-L-methionine</name>
        <dbReference type="ChEBI" id="CHEBI:59789"/>
    </ligand>
</feature>
<dbReference type="InterPro" id="IPR002792">
    <property type="entry name" value="TRAM_dom"/>
</dbReference>
<evidence type="ECO:0000256" key="2">
    <source>
        <dbReference type="ARBA" id="ARBA00022679"/>
    </source>
</evidence>
<feature type="binding site" evidence="4">
    <location>
        <position position="269"/>
    </location>
    <ligand>
        <name>S-adenosyl-L-methionine</name>
        <dbReference type="ChEBI" id="CHEBI:59789"/>
    </ligand>
</feature>
<proteinExistence type="inferred from homology"/>
<evidence type="ECO:0000256" key="3">
    <source>
        <dbReference type="ARBA" id="ARBA00022691"/>
    </source>
</evidence>
<dbReference type="AlphaFoldDB" id="A0AAE3VE78"/>
<dbReference type="RefSeq" id="WP_307259969.1">
    <property type="nucleotide sequence ID" value="NZ_JAUSVL010000001.1"/>
</dbReference>
<dbReference type="Proteomes" id="UP001238163">
    <property type="component" value="Unassembled WGS sequence"/>
</dbReference>
<sequence length="418" mass="46399">MFTVGQRVTLSISAIAFGGDGVARTDEGPVVFVPFTAIGDVIAADITEQRRNFYRAELREIIQAGAGRTEPRCPHFGVCGGCAYQHLDYETELAAKRQQFIDTITRLGHFADFPAPAPAVAAPQPYGYRNKMRLESIRKVSNRGQAFVSYGYCQRDNQSYLIIKECPLAQDCLNELIPKAVNSDWGRQNAKRPKPYPLTLRVTSSGESHFFYGRPPVNIPWLREQLAGEEFSVPLASFWQVNPPVAEELLRTVADWTKDSASRCLIDAYSGVGTFSIAMGSRFQYRVLIESDDQAIAAAARNHEVRQLKCRFQTGSTESQLPAVLAHINARETLLVLDPPRTGCQPKVMDTLRKFPVAEIVYVSCNPATLARDLRLLCQDGLYVPVKSAIFDMFPRTAHFESAVLLRHASAPQDAPTA</sequence>
<evidence type="ECO:0000256" key="5">
    <source>
        <dbReference type="PROSITE-ProRule" id="PRU10015"/>
    </source>
</evidence>
<dbReference type="EMBL" id="JAUSVL010000001">
    <property type="protein sequence ID" value="MDQ0288636.1"/>
    <property type="molecule type" value="Genomic_DNA"/>
</dbReference>
<name>A0AAE3VE78_9BACT</name>
<protein>
    <submittedName>
        <fullName evidence="7">23S rRNA (Uracil1939-C5)-methyltransferase</fullName>
        <ecNumber evidence="7">2.1.1.190</ecNumber>
    </submittedName>
</protein>
<dbReference type="PANTHER" id="PTHR11061">
    <property type="entry name" value="RNA M5U METHYLTRANSFERASE"/>
    <property type="match status" value="1"/>
</dbReference>
<organism evidence="7 8">
    <name type="scientific">Oligosphaera ethanolica</name>
    <dbReference type="NCBI Taxonomy" id="760260"/>
    <lineage>
        <taxon>Bacteria</taxon>
        <taxon>Pseudomonadati</taxon>
        <taxon>Lentisphaerota</taxon>
        <taxon>Oligosphaeria</taxon>
        <taxon>Oligosphaerales</taxon>
        <taxon>Oligosphaeraceae</taxon>
        <taxon>Oligosphaera</taxon>
    </lineage>
</organism>
<dbReference type="InterPro" id="IPR030390">
    <property type="entry name" value="MeTrfase_TrmA_AS"/>
</dbReference>
<comment type="caution">
    <text evidence="7">The sequence shown here is derived from an EMBL/GenBank/DDBJ whole genome shotgun (WGS) entry which is preliminary data.</text>
</comment>
<dbReference type="Pfam" id="PF01938">
    <property type="entry name" value="TRAM"/>
    <property type="match status" value="1"/>
</dbReference>
<dbReference type="PANTHER" id="PTHR11061:SF30">
    <property type="entry name" value="TRNA (URACIL(54)-C(5))-METHYLTRANSFERASE"/>
    <property type="match status" value="1"/>
</dbReference>
<feature type="domain" description="TRAM" evidence="6">
    <location>
        <begin position="1"/>
        <end position="60"/>
    </location>
</feature>
<dbReference type="InterPro" id="IPR010280">
    <property type="entry name" value="U5_MeTrfase_fam"/>
</dbReference>
<accession>A0AAE3VE78</accession>
<dbReference type="SUPFAM" id="SSF53335">
    <property type="entry name" value="S-adenosyl-L-methionine-dependent methyltransferases"/>
    <property type="match status" value="1"/>
</dbReference>
<feature type="binding site" evidence="4">
    <location>
        <position position="240"/>
    </location>
    <ligand>
        <name>S-adenosyl-L-methionine</name>
        <dbReference type="ChEBI" id="CHEBI:59789"/>
    </ligand>
</feature>
<dbReference type="GO" id="GO:0070475">
    <property type="term" value="P:rRNA base methylation"/>
    <property type="evidence" value="ECO:0007669"/>
    <property type="project" value="TreeGrafter"/>
</dbReference>
<dbReference type="InterPro" id="IPR029063">
    <property type="entry name" value="SAM-dependent_MTases_sf"/>
</dbReference>
<dbReference type="SUPFAM" id="SSF50249">
    <property type="entry name" value="Nucleic acid-binding proteins"/>
    <property type="match status" value="1"/>
</dbReference>
<feature type="binding site" evidence="4">
    <location>
        <position position="290"/>
    </location>
    <ligand>
        <name>S-adenosyl-L-methionine</name>
        <dbReference type="ChEBI" id="CHEBI:59789"/>
    </ligand>
</feature>
<evidence type="ECO:0000256" key="1">
    <source>
        <dbReference type="ARBA" id="ARBA00022603"/>
    </source>
</evidence>
<dbReference type="InterPro" id="IPR012340">
    <property type="entry name" value="NA-bd_OB-fold"/>
</dbReference>
<keyword evidence="8" id="KW-1185">Reference proteome</keyword>
<dbReference type="Gene3D" id="2.40.50.1070">
    <property type="match status" value="1"/>
</dbReference>
<feature type="active site" description="Nucleophile" evidence="4">
    <location>
        <position position="365"/>
    </location>
</feature>
<evidence type="ECO:0000259" key="6">
    <source>
        <dbReference type="PROSITE" id="PS50926"/>
    </source>
</evidence>
<dbReference type="Pfam" id="PF05958">
    <property type="entry name" value="tRNA_U5-meth_tr"/>
    <property type="match status" value="1"/>
</dbReference>
<dbReference type="PROSITE" id="PS50926">
    <property type="entry name" value="TRAM"/>
    <property type="match status" value="1"/>
</dbReference>
<evidence type="ECO:0000313" key="7">
    <source>
        <dbReference type="EMBL" id="MDQ0288636.1"/>
    </source>
</evidence>
<dbReference type="Gene3D" id="2.40.50.140">
    <property type="entry name" value="Nucleic acid-binding proteins"/>
    <property type="match status" value="1"/>
</dbReference>